<evidence type="ECO:0000259" key="6">
    <source>
        <dbReference type="Pfam" id="PF12698"/>
    </source>
</evidence>
<evidence type="ECO:0000256" key="5">
    <source>
        <dbReference type="SAM" id="Phobius"/>
    </source>
</evidence>
<dbReference type="Proteomes" id="UP000290218">
    <property type="component" value="Unassembled WGS sequence"/>
</dbReference>
<dbReference type="EMBL" id="SDHX01000002">
    <property type="protein sequence ID" value="RXK53737.1"/>
    <property type="molecule type" value="Genomic_DNA"/>
</dbReference>
<dbReference type="GO" id="GO:0016020">
    <property type="term" value="C:membrane"/>
    <property type="evidence" value="ECO:0007669"/>
    <property type="project" value="UniProtKB-SubCell"/>
</dbReference>
<keyword evidence="8" id="KW-1185">Reference proteome</keyword>
<evidence type="ECO:0000256" key="2">
    <source>
        <dbReference type="ARBA" id="ARBA00022692"/>
    </source>
</evidence>
<keyword evidence="4 5" id="KW-0472">Membrane</keyword>
<feature type="domain" description="ABC-2 type transporter transmembrane" evidence="6">
    <location>
        <begin position="79"/>
        <end position="437"/>
    </location>
</feature>
<feature type="transmembrane region" description="Helical" evidence="5">
    <location>
        <begin position="232"/>
        <end position="254"/>
    </location>
</feature>
<dbReference type="OrthoDB" id="5486437at2"/>
<dbReference type="Pfam" id="PF12698">
    <property type="entry name" value="ABC2_membrane_3"/>
    <property type="match status" value="1"/>
</dbReference>
<reference evidence="7 8" key="1">
    <citation type="submission" date="2019-01" db="EMBL/GenBank/DDBJ databases">
        <title>Lacunisphaera sp. strain TWA-58.</title>
        <authorList>
            <person name="Chen W.-M."/>
        </authorList>
    </citation>
    <scope>NUCLEOTIDE SEQUENCE [LARGE SCALE GENOMIC DNA]</scope>
    <source>
        <strain evidence="7 8">TWA-58</strain>
    </source>
</reference>
<feature type="transmembrane region" description="Helical" evidence="5">
    <location>
        <begin position="421"/>
        <end position="444"/>
    </location>
</feature>
<feature type="transmembrane region" description="Helical" evidence="5">
    <location>
        <begin position="370"/>
        <end position="391"/>
    </location>
</feature>
<evidence type="ECO:0000256" key="4">
    <source>
        <dbReference type="ARBA" id="ARBA00023136"/>
    </source>
</evidence>
<organism evidence="7 8">
    <name type="scientific">Oleiharenicola lentus</name>
    <dbReference type="NCBI Taxonomy" id="2508720"/>
    <lineage>
        <taxon>Bacteria</taxon>
        <taxon>Pseudomonadati</taxon>
        <taxon>Verrucomicrobiota</taxon>
        <taxon>Opitutia</taxon>
        <taxon>Opitutales</taxon>
        <taxon>Opitutaceae</taxon>
        <taxon>Oleiharenicola</taxon>
    </lineage>
</organism>
<dbReference type="PANTHER" id="PTHR43471:SF3">
    <property type="entry name" value="ABC TRANSPORTER PERMEASE PROTEIN NATB"/>
    <property type="match status" value="1"/>
</dbReference>
<evidence type="ECO:0000313" key="7">
    <source>
        <dbReference type="EMBL" id="RXK53737.1"/>
    </source>
</evidence>
<comment type="caution">
    <text evidence="7">The sequence shown here is derived from an EMBL/GenBank/DDBJ whole genome shotgun (WGS) entry which is preliminary data.</text>
</comment>
<dbReference type="AlphaFoldDB" id="A0A4Q1C5N2"/>
<evidence type="ECO:0000313" key="8">
    <source>
        <dbReference type="Proteomes" id="UP000290218"/>
    </source>
</evidence>
<keyword evidence="2 5" id="KW-0812">Transmembrane</keyword>
<accession>A0A4Q1C5N2</accession>
<dbReference type="InterPro" id="IPR013525">
    <property type="entry name" value="ABC2_TM"/>
</dbReference>
<dbReference type="Gene3D" id="3.40.1710.10">
    <property type="entry name" value="abc type-2 transporter like domain"/>
    <property type="match status" value="1"/>
</dbReference>
<proteinExistence type="predicted"/>
<evidence type="ECO:0000256" key="1">
    <source>
        <dbReference type="ARBA" id="ARBA00004141"/>
    </source>
</evidence>
<feature type="transmembrane region" description="Helical" evidence="5">
    <location>
        <begin position="71"/>
        <end position="93"/>
    </location>
</feature>
<evidence type="ECO:0000256" key="3">
    <source>
        <dbReference type="ARBA" id="ARBA00022989"/>
    </source>
</evidence>
<comment type="subcellular location">
    <subcellularLocation>
        <location evidence="1">Membrane</location>
        <topology evidence="1">Multi-pass membrane protein</topology>
    </subcellularLocation>
</comment>
<feature type="transmembrane region" description="Helical" evidence="5">
    <location>
        <begin position="284"/>
        <end position="315"/>
    </location>
</feature>
<keyword evidence="3 5" id="KW-1133">Transmembrane helix</keyword>
<protein>
    <submittedName>
        <fullName evidence="7">ABC transporter permease</fullName>
    </submittedName>
</protein>
<gene>
    <name evidence="7" type="ORF">ESB00_18805</name>
</gene>
<sequence>MGENSWPKARWRSCRRGSASATWRKFSCRPSAARRLWPPHSRTEDPIMNWNAIVTVYLKELKDSLRDRRTLISMIVVPTLLMPIIMFGAGLVMSKVVRKAQAEATALVIVGGADSPGIVAALKADPKFRVVEARADYKQMVSEKQIRLAVEIPPGFEASLKSGEPQAVTLYHYQGEMKSGMGVGEVDRFFRDLREKTVEARLAERGLSKDFVHPFEIKRENVAPPAKVGGNIIGGIVPYMIIILCFTGAMYPAIDLTAGEKERGTMETLLCSPVHRVNIVLGKFLMVMTASVATMALTLVSTSASLLFAGSFFAGRGMGGGGGGGGGFIPTIDPAGILGVFALIAPVAVLFAALLLTISLFAKSYKEAQSYVSPLIIVVLMPAMMGMMPGIELGPKTALIPILNICLACKEMLSGVWNWGYLALIFGSTAVIAAVGIGLCVRMFNREDVIFRA</sequence>
<feature type="transmembrane region" description="Helical" evidence="5">
    <location>
        <begin position="335"/>
        <end position="358"/>
    </location>
</feature>
<name>A0A4Q1C5N2_9BACT</name>
<dbReference type="GO" id="GO:0140359">
    <property type="term" value="F:ABC-type transporter activity"/>
    <property type="evidence" value="ECO:0007669"/>
    <property type="project" value="InterPro"/>
</dbReference>
<dbReference type="PANTHER" id="PTHR43471">
    <property type="entry name" value="ABC TRANSPORTER PERMEASE"/>
    <property type="match status" value="1"/>
</dbReference>